<evidence type="ECO:0000313" key="4">
    <source>
        <dbReference type="Proteomes" id="UP000051681"/>
    </source>
</evidence>
<proteinExistence type="predicted"/>
<evidence type="ECO:0000313" key="3">
    <source>
        <dbReference type="EMBL" id="CUH84807.1"/>
    </source>
</evidence>
<keyword evidence="2" id="KW-0472">Membrane</keyword>
<gene>
    <name evidence="3" type="ORF">TM5383_02025</name>
</gene>
<dbReference type="EMBL" id="CYSF01000009">
    <property type="protein sequence ID" value="CUH84807.1"/>
    <property type="molecule type" value="Genomic_DNA"/>
</dbReference>
<feature type="transmembrane region" description="Helical" evidence="2">
    <location>
        <begin position="51"/>
        <end position="72"/>
    </location>
</feature>
<name>A0A0P1GQV9_9RHOB</name>
<evidence type="ECO:0000256" key="2">
    <source>
        <dbReference type="SAM" id="Phobius"/>
    </source>
</evidence>
<feature type="coiled-coil region" evidence="1">
    <location>
        <begin position="134"/>
        <end position="178"/>
    </location>
</feature>
<sequence>MAFDPMNPFGTFSMRASIVWRYRLFGIILGGFGALMALLSVQDYWLTSSDTLTFVVLIGYAVLAFLLIPYAVYAIEKSLGFLMGGNMLVFEGHIFILLKLVKYALAGFFLPILAPIGLIYVRNENMFALGQMEAQEMMAQHEELERQAAAEAAEVARKEEIREEAKKLMQEMKEAEKE</sequence>
<feature type="transmembrane region" description="Helical" evidence="2">
    <location>
        <begin position="20"/>
        <end position="39"/>
    </location>
</feature>
<feature type="transmembrane region" description="Helical" evidence="2">
    <location>
        <begin position="79"/>
        <end position="97"/>
    </location>
</feature>
<evidence type="ECO:0000256" key="1">
    <source>
        <dbReference type="SAM" id="Coils"/>
    </source>
</evidence>
<protein>
    <submittedName>
        <fullName evidence="3">Uncharacterized protein</fullName>
    </submittedName>
</protein>
<keyword evidence="4" id="KW-1185">Reference proteome</keyword>
<dbReference type="AlphaFoldDB" id="A0A0P1GQV9"/>
<feature type="transmembrane region" description="Helical" evidence="2">
    <location>
        <begin position="103"/>
        <end position="121"/>
    </location>
</feature>
<dbReference type="RefSeq" id="WP_058318908.1">
    <property type="nucleotide sequence ID" value="NZ_CYSF01000009.1"/>
</dbReference>
<keyword evidence="2" id="KW-0812">Transmembrane</keyword>
<dbReference type="Proteomes" id="UP000051681">
    <property type="component" value="Unassembled WGS sequence"/>
</dbReference>
<accession>A0A0P1GQV9</accession>
<keyword evidence="1" id="KW-0175">Coiled coil</keyword>
<keyword evidence="2" id="KW-1133">Transmembrane helix</keyword>
<reference evidence="3 4" key="1">
    <citation type="submission" date="2015-09" db="EMBL/GenBank/DDBJ databases">
        <authorList>
            <consortium name="Swine Surveillance"/>
        </authorList>
    </citation>
    <scope>NUCLEOTIDE SEQUENCE [LARGE SCALE GENOMIC DNA]</scope>
    <source>
        <strain evidence="3 4">CECT 8383</strain>
    </source>
</reference>
<organism evidence="3 4">
    <name type="scientific">Thalassovita mediterranea</name>
    <dbReference type="NCBI Taxonomy" id="340021"/>
    <lineage>
        <taxon>Bacteria</taxon>
        <taxon>Pseudomonadati</taxon>
        <taxon>Pseudomonadota</taxon>
        <taxon>Alphaproteobacteria</taxon>
        <taxon>Rhodobacterales</taxon>
        <taxon>Roseobacteraceae</taxon>
        <taxon>Thalassovita</taxon>
    </lineage>
</organism>